<reference evidence="7 8" key="1">
    <citation type="journal article" date="2024" name="Proc. Natl. Acad. Sci. U.S.A.">
        <title>The genetic regulatory architecture and epigenomic basis for age-related changes in rattlesnake venom.</title>
        <authorList>
            <person name="Hogan M.P."/>
            <person name="Holding M.L."/>
            <person name="Nystrom G.S."/>
            <person name="Colston T.J."/>
            <person name="Bartlett D.A."/>
            <person name="Mason A.J."/>
            <person name="Ellsworth S.A."/>
            <person name="Rautsaw R.M."/>
            <person name="Lawrence K.C."/>
            <person name="Strickland J.L."/>
            <person name="He B."/>
            <person name="Fraser P."/>
            <person name="Margres M.J."/>
            <person name="Gilbert D.M."/>
            <person name="Gibbs H.L."/>
            <person name="Parkinson C.L."/>
            <person name="Rokyta D.R."/>
        </authorList>
    </citation>
    <scope>NUCLEOTIDE SEQUENCE [LARGE SCALE GENOMIC DNA]</scope>
    <source>
        <strain evidence="7">DRR0105</strain>
    </source>
</reference>
<keyword evidence="3 7" id="KW-0238">DNA-binding</keyword>
<comment type="caution">
    <text evidence="7">The sequence shown here is derived from an EMBL/GenBank/DDBJ whole genome shotgun (WGS) entry which is preliminary data.</text>
</comment>
<dbReference type="GO" id="GO:0003700">
    <property type="term" value="F:DNA-binding transcription factor activity"/>
    <property type="evidence" value="ECO:0007669"/>
    <property type="project" value="InterPro"/>
</dbReference>
<feature type="region of interest" description="Disordered" evidence="6">
    <location>
        <begin position="75"/>
        <end position="146"/>
    </location>
</feature>
<proteinExistence type="predicted"/>
<accession>A0AAW1B0W3</accession>
<protein>
    <submittedName>
        <fullName evidence="7">Homeobox protein Hox-A5</fullName>
    </submittedName>
</protein>
<comment type="subcellular location">
    <subcellularLocation>
        <location evidence="1">Nucleus</location>
    </subcellularLocation>
</comment>
<evidence type="ECO:0000256" key="4">
    <source>
        <dbReference type="ARBA" id="ARBA00023155"/>
    </source>
</evidence>
<sequence length="173" mass="18445">MIRPQLCSSPGLRKVRRLLLQWYRPQRRPLRFQPLCDGGMSVYGTLRACGGNYPSSANTSEPPRPPHLSAVKLITAGQGEATSTISSTASTLSTSSGTAGSNGGGSATAGHLGRKGLSTSPVAQEDPPANSEQATSQWNDQNAVQQAPQPHMYPWMTKLHISHGNSMPSFLYV</sequence>
<evidence type="ECO:0000256" key="1">
    <source>
        <dbReference type="ARBA" id="ARBA00004123"/>
    </source>
</evidence>
<gene>
    <name evidence="7" type="ORF">NXF25_019104</name>
</gene>
<keyword evidence="8" id="KW-1185">Reference proteome</keyword>
<dbReference type="InterPro" id="IPR001827">
    <property type="entry name" value="Homeobox_Antennapedia_CS"/>
</dbReference>
<feature type="compositionally biased region" description="Low complexity" evidence="6">
    <location>
        <begin position="79"/>
        <end position="99"/>
    </location>
</feature>
<feature type="compositionally biased region" description="Polar residues" evidence="6">
    <location>
        <begin position="130"/>
        <end position="146"/>
    </location>
</feature>
<dbReference type="GO" id="GO:0003677">
    <property type="term" value="F:DNA binding"/>
    <property type="evidence" value="ECO:0007669"/>
    <property type="project" value="UniProtKB-KW"/>
</dbReference>
<keyword evidence="4 7" id="KW-0371">Homeobox</keyword>
<dbReference type="AlphaFoldDB" id="A0AAW1B0W3"/>
<evidence type="ECO:0000256" key="5">
    <source>
        <dbReference type="ARBA" id="ARBA00023242"/>
    </source>
</evidence>
<evidence type="ECO:0000313" key="8">
    <source>
        <dbReference type="Proteomes" id="UP001474421"/>
    </source>
</evidence>
<organism evidence="7 8">
    <name type="scientific">Crotalus adamanteus</name>
    <name type="common">Eastern diamondback rattlesnake</name>
    <dbReference type="NCBI Taxonomy" id="8729"/>
    <lineage>
        <taxon>Eukaryota</taxon>
        <taxon>Metazoa</taxon>
        <taxon>Chordata</taxon>
        <taxon>Craniata</taxon>
        <taxon>Vertebrata</taxon>
        <taxon>Euteleostomi</taxon>
        <taxon>Lepidosauria</taxon>
        <taxon>Squamata</taxon>
        <taxon>Bifurcata</taxon>
        <taxon>Unidentata</taxon>
        <taxon>Episquamata</taxon>
        <taxon>Toxicofera</taxon>
        <taxon>Serpentes</taxon>
        <taxon>Colubroidea</taxon>
        <taxon>Viperidae</taxon>
        <taxon>Crotalinae</taxon>
        <taxon>Crotalus</taxon>
    </lineage>
</organism>
<dbReference type="GO" id="GO:0005634">
    <property type="term" value="C:nucleus"/>
    <property type="evidence" value="ECO:0007669"/>
    <property type="project" value="UniProtKB-SubCell"/>
</dbReference>
<dbReference type="PROSITE" id="PS00032">
    <property type="entry name" value="ANTENNAPEDIA"/>
    <property type="match status" value="1"/>
</dbReference>
<evidence type="ECO:0000256" key="3">
    <source>
        <dbReference type="ARBA" id="ARBA00023125"/>
    </source>
</evidence>
<evidence type="ECO:0000313" key="7">
    <source>
        <dbReference type="EMBL" id="KAK9395743.1"/>
    </source>
</evidence>
<keyword evidence="2" id="KW-0217">Developmental protein</keyword>
<dbReference type="Proteomes" id="UP001474421">
    <property type="component" value="Unassembled WGS sequence"/>
</dbReference>
<dbReference type="EMBL" id="JAOTOJ010000009">
    <property type="protein sequence ID" value="KAK9395743.1"/>
    <property type="molecule type" value="Genomic_DNA"/>
</dbReference>
<name>A0AAW1B0W3_CROAD</name>
<evidence type="ECO:0000256" key="2">
    <source>
        <dbReference type="ARBA" id="ARBA00022473"/>
    </source>
</evidence>
<keyword evidence="5" id="KW-0539">Nucleus</keyword>
<evidence type="ECO:0000256" key="6">
    <source>
        <dbReference type="SAM" id="MobiDB-lite"/>
    </source>
</evidence>